<dbReference type="Pfam" id="PF03848">
    <property type="entry name" value="TehB"/>
    <property type="match status" value="1"/>
</dbReference>
<dbReference type="SUPFAM" id="SSF53335">
    <property type="entry name" value="S-adenosyl-L-methionine-dependent methyltransferases"/>
    <property type="match status" value="1"/>
</dbReference>
<dbReference type="STRING" id="1009370.ALO_01315"/>
<dbReference type="Proteomes" id="UP000003240">
    <property type="component" value="Unassembled WGS sequence"/>
</dbReference>
<dbReference type="Gene3D" id="3.40.50.150">
    <property type="entry name" value="Vaccinia Virus protein VP39"/>
    <property type="match status" value="1"/>
</dbReference>
<name>F7NE01_9FIRM</name>
<comment type="caution">
    <text evidence="2">The sequence shown here is derived from an EMBL/GenBank/DDBJ whole genome shotgun (WGS) entry which is preliminary data.</text>
</comment>
<evidence type="ECO:0000313" key="3">
    <source>
        <dbReference type="Proteomes" id="UP000003240"/>
    </source>
</evidence>
<sequence length="229" mass="25847">MLLPLLAKLLNVSIDYLLTGKSLIGQAGPYDAEYQKEEYYWGMQPSELAEQVAGLAGNNTANKRLLDIGSGEGRDAVYFAKYGFQVDALEVSIPGAEKIRQYSQMSGYAVNVLQTDMIGYAPAGTYDVIYSHGSLQFLPLEQRQKHFDKYKQRTNVGGLNAHLVFVEKPFIPVAPDWEPNEFFYESGDLARYYHDWEILRYEESIIDCNSAGVPHRHALNRIIAKKIKA</sequence>
<reference evidence="2 3" key="1">
    <citation type="journal article" date="2011" name="EMBO J.">
        <title>Structural diversity of bacterial flagellar motors.</title>
        <authorList>
            <person name="Chen S."/>
            <person name="Beeby M."/>
            <person name="Murphy G.E."/>
            <person name="Leadbetter J.R."/>
            <person name="Hendrixson D.R."/>
            <person name="Briegel A."/>
            <person name="Li Z."/>
            <person name="Shi J."/>
            <person name="Tocheva E.I."/>
            <person name="Muller A."/>
            <person name="Dobro M.J."/>
            <person name="Jensen G.J."/>
        </authorList>
    </citation>
    <scope>NUCLEOTIDE SEQUENCE [LARGE SCALE GENOMIC DNA]</scope>
    <source>
        <strain evidence="2 3">DSM 6540</strain>
    </source>
</reference>
<accession>F7NE01</accession>
<dbReference type="InterPro" id="IPR015985">
    <property type="entry name" value="TehB-like_dom"/>
</dbReference>
<dbReference type="eggNOG" id="COG2890">
    <property type="taxonomic scope" value="Bacteria"/>
</dbReference>
<organism evidence="2 3">
    <name type="scientific">Acetonema longum DSM 6540</name>
    <dbReference type="NCBI Taxonomy" id="1009370"/>
    <lineage>
        <taxon>Bacteria</taxon>
        <taxon>Bacillati</taxon>
        <taxon>Bacillota</taxon>
        <taxon>Negativicutes</taxon>
        <taxon>Acetonemataceae</taxon>
        <taxon>Acetonema</taxon>
    </lineage>
</organism>
<proteinExistence type="predicted"/>
<dbReference type="InterPro" id="IPR029063">
    <property type="entry name" value="SAM-dependent_MTases_sf"/>
</dbReference>
<dbReference type="AlphaFoldDB" id="F7NE01"/>
<dbReference type="CDD" id="cd02440">
    <property type="entry name" value="AdoMet_MTases"/>
    <property type="match status" value="1"/>
</dbReference>
<dbReference type="RefSeq" id="WP_004092003.1">
    <property type="nucleotide sequence ID" value="NZ_AFGF01000014.1"/>
</dbReference>
<evidence type="ECO:0000313" key="2">
    <source>
        <dbReference type="EMBL" id="EGO65755.1"/>
    </source>
</evidence>
<gene>
    <name evidence="2" type="ORF">ALO_01315</name>
</gene>
<evidence type="ECO:0000259" key="1">
    <source>
        <dbReference type="Pfam" id="PF03848"/>
    </source>
</evidence>
<dbReference type="EMBL" id="AFGF01000014">
    <property type="protein sequence ID" value="EGO65755.1"/>
    <property type="molecule type" value="Genomic_DNA"/>
</dbReference>
<feature type="domain" description="Tellurite resistance methyltransferase TehB-like" evidence="1">
    <location>
        <begin position="62"/>
        <end position="206"/>
    </location>
</feature>
<protein>
    <submittedName>
        <fullName evidence="2">XRE family transcriptional regulator</fullName>
    </submittedName>
</protein>
<keyword evidence="3" id="KW-1185">Reference proteome</keyword>